<evidence type="ECO:0000313" key="3">
    <source>
        <dbReference type="Proteomes" id="UP000736672"/>
    </source>
</evidence>
<organism evidence="2 3">
    <name type="scientific">Fusarium solani</name>
    <name type="common">Filamentous fungus</name>
    <dbReference type="NCBI Taxonomy" id="169388"/>
    <lineage>
        <taxon>Eukaryota</taxon>
        <taxon>Fungi</taxon>
        <taxon>Dikarya</taxon>
        <taxon>Ascomycota</taxon>
        <taxon>Pezizomycotina</taxon>
        <taxon>Sordariomycetes</taxon>
        <taxon>Hypocreomycetidae</taxon>
        <taxon>Hypocreales</taxon>
        <taxon>Nectriaceae</taxon>
        <taxon>Fusarium</taxon>
        <taxon>Fusarium solani species complex</taxon>
    </lineage>
</organism>
<reference evidence="2" key="1">
    <citation type="journal article" date="2021" name="Nat. Commun.">
        <title>Genetic determinants of endophytism in the Arabidopsis root mycobiome.</title>
        <authorList>
            <person name="Mesny F."/>
            <person name="Miyauchi S."/>
            <person name="Thiergart T."/>
            <person name="Pickel B."/>
            <person name="Atanasova L."/>
            <person name="Karlsson M."/>
            <person name="Huettel B."/>
            <person name="Barry K.W."/>
            <person name="Haridas S."/>
            <person name="Chen C."/>
            <person name="Bauer D."/>
            <person name="Andreopoulos W."/>
            <person name="Pangilinan J."/>
            <person name="LaButti K."/>
            <person name="Riley R."/>
            <person name="Lipzen A."/>
            <person name="Clum A."/>
            <person name="Drula E."/>
            <person name="Henrissat B."/>
            <person name="Kohler A."/>
            <person name="Grigoriev I.V."/>
            <person name="Martin F.M."/>
            <person name="Hacquard S."/>
        </authorList>
    </citation>
    <scope>NUCLEOTIDE SEQUENCE</scope>
    <source>
        <strain evidence="2">FSSC 5 MPI-SDFR-AT-0091</strain>
    </source>
</reference>
<evidence type="ECO:0000313" key="2">
    <source>
        <dbReference type="EMBL" id="KAH7248240.1"/>
    </source>
</evidence>
<gene>
    <name evidence="2" type="ORF">B0J15DRAFT_468264</name>
</gene>
<name>A0A9P9H0R9_FUSSL</name>
<dbReference type="EMBL" id="JAGTJS010000014">
    <property type="protein sequence ID" value="KAH7248240.1"/>
    <property type="molecule type" value="Genomic_DNA"/>
</dbReference>
<comment type="caution">
    <text evidence="2">The sequence shown here is derived from an EMBL/GenBank/DDBJ whole genome shotgun (WGS) entry which is preliminary data.</text>
</comment>
<sequence>MPPTERAIDNEASVDIKEILTALNQGENSPRCETRTAGENKAYKSPAKRDAKPNQAVKPIDEITSSRIFALDGPPDIADAEKLRFAYDAIGKSNNDGHMGPRT</sequence>
<keyword evidence="3" id="KW-1185">Reference proteome</keyword>
<dbReference type="Proteomes" id="UP000736672">
    <property type="component" value="Unassembled WGS sequence"/>
</dbReference>
<feature type="compositionally biased region" description="Basic and acidic residues" evidence="1">
    <location>
        <begin position="30"/>
        <end position="52"/>
    </location>
</feature>
<evidence type="ECO:0000256" key="1">
    <source>
        <dbReference type="SAM" id="MobiDB-lite"/>
    </source>
</evidence>
<dbReference type="AlphaFoldDB" id="A0A9P9H0R9"/>
<protein>
    <submittedName>
        <fullName evidence="2">Uncharacterized protein</fullName>
    </submittedName>
</protein>
<accession>A0A9P9H0R9</accession>
<feature type="region of interest" description="Disordered" evidence="1">
    <location>
        <begin position="25"/>
        <end position="54"/>
    </location>
</feature>
<proteinExistence type="predicted"/>
<dbReference type="OrthoDB" id="5101916at2759"/>